<organism evidence="5 6">
    <name type="scientific">Hathewaya histolytica</name>
    <name type="common">Clostridium histolyticum</name>
    <dbReference type="NCBI Taxonomy" id="1498"/>
    <lineage>
        <taxon>Bacteria</taxon>
        <taxon>Bacillati</taxon>
        <taxon>Bacillota</taxon>
        <taxon>Clostridia</taxon>
        <taxon>Eubacteriales</taxon>
        <taxon>Clostridiaceae</taxon>
        <taxon>Hathewaya</taxon>
    </lineage>
</organism>
<protein>
    <submittedName>
        <fullName evidence="5">Transcriptional regulator</fullName>
    </submittedName>
</protein>
<dbReference type="InterPro" id="IPR036390">
    <property type="entry name" value="WH_DNA-bd_sf"/>
</dbReference>
<dbReference type="AlphaFoldDB" id="A0A4U9R503"/>
<dbReference type="EMBL" id="LR590481">
    <property type="protein sequence ID" value="VTQ86472.1"/>
    <property type="molecule type" value="Genomic_DNA"/>
</dbReference>
<keyword evidence="3" id="KW-0804">Transcription</keyword>
<keyword evidence="2" id="KW-0238">DNA-binding</keyword>
<dbReference type="RefSeq" id="WP_138209644.1">
    <property type="nucleotide sequence ID" value="NZ_CBCRUQ010000016.1"/>
</dbReference>
<dbReference type="PANTHER" id="PTHR42756:SF1">
    <property type="entry name" value="TRANSCRIPTIONAL REPRESSOR OF EMRAB OPERON"/>
    <property type="match status" value="1"/>
</dbReference>
<name>A0A4U9R503_HATHI</name>
<evidence type="ECO:0000259" key="4">
    <source>
        <dbReference type="PROSITE" id="PS50995"/>
    </source>
</evidence>
<dbReference type="InterPro" id="IPR000835">
    <property type="entry name" value="HTH_MarR-typ"/>
</dbReference>
<dbReference type="GO" id="GO:0003677">
    <property type="term" value="F:DNA binding"/>
    <property type="evidence" value="ECO:0007669"/>
    <property type="project" value="UniProtKB-KW"/>
</dbReference>
<dbReference type="PROSITE" id="PS50995">
    <property type="entry name" value="HTH_MARR_2"/>
    <property type="match status" value="1"/>
</dbReference>
<accession>A0A4U9R503</accession>
<dbReference type="InterPro" id="IPR036388">
    <property type="entry name" value="WH-like_DNA-bd_sf"/>
</dbReference>
<evidence type="ECO:0000313" key="6">
    <source>
        <dbReference type="Proteomes" id="UP000308489"/>
    </source>
</evidence>
<proteinExistence type="predicted"/>
<dbReference type="OrthoDB" id="9790052at2"/>
<evidence type="ECO:0000256" key="2">
    <source>
        <dbReference type="ARBA" id="ARBA00023125"/>
    </source>
</evidence>
<evidence type="ECO:0000256" key="1">
    <source>
        <dbReference type="ARBA" id="ARBA00023015"/>
    </source>
</evidence>
<dbReference type="SUPFAM" id="SSF46785">
    <property type="entry name" value="Winged helix' DNA-binding domain"/>
    <property type="match status" value="1"/>
</dbReference>
<reference evidence="5 6" key="1">
    <citation type="submission" date="2019-05" db="EMBL/GenBank/DDBJ databases">
        <authorList>
            <consortium name="Pathogen Informatics"/>
        </authorList>
    </citation>
    <scope>NUCLEOTIDE SEQUENCE [LARGE SCALE GENOMIC DNA]</scope>
    <source>
        <strain evidence="5 6">NCTC503</strain>
    </source>
</reference>
<dbReference type="KEGG" id="hhw:NCTC503_00935"/>
<dbReference type="GO" id="GO:0003700">
    <property type="term" value="F:DNA-binding transcription factor activity"/>
    <property type="evidence" value="ECO:0007669"/>
    <property type="project" value="InterPro"/>
</dbReference>
<feature type="domain" description="HTH marR-type" evidence="4">
    <location>
        <begin position="10"/>
        <end position="142"/>
    </location>
</feature>
<dbReference type="Proteomes" id="UP000308489">
    <property type="component" value="Chromosome 1"/>
</dbReference>
<gene>
    <name evidence="5" type="primary">ohrR</name>
    <name evidence="5" type="ORF">NCTC503_00935</name>
</gene>
<dbReference type="Gene3D" id="1.10.10.10">
    <property type="entry name" value="Winged helix-like DNA-binding domain superfamily/Winged helix DNA-binding domain"/>
    <property type="match status" value="1"/>
</dbReference>
<dbReference type="Pfam" id="PF01047">
    <property type="entry name" value="MarR"/>
    <property type="match status" value="1"/>
</dbReference>
<keyword evidence="1" id="KW-0805">Transcription regulation</keyword>
<sequence>MNFNENYDSILVLEELLRKVCFDIKKKGREILNDFDITPPQFDALQWILCKKEITIGELSSILYLAPSTVTDLIDRMEKSELVYREKDEKDKRIVKVIPSKKGHNILDKVLEERRTYLSKALISMNEEEKAQFIKYLRILENE</sequence>
<dbReference type="PANTHER" id="PTHR42756">
    <property type="entry name" value="TRANSCRIPTIONAL REGULATOR, MARR"/>
    <property type="match status" value="1"/>
</dbReference>
<evidence type="ECO:0000256" key="3">
    <source>
        <dbReference type="ARBA" id="ARBA00023163"/>
    </source>
</evidence>
<dbReference type="SMART" id="SM00347">
    <property type="entry name" value="HTH_MARR"/>
    <property type="match status" value="1"/>
</dbReference>
<evidence type="ECO:0000313" key="5">
    <source>
        <dbReference type="EMBL" id="VTQ86472.1"/>
    </source>
</evidence>
<keyword evidence="6" id="KW-1185">Reference proteome</keyword>